<organism evidence="1 2">
    <name type="scientific">Pseudomonas amygdali pv. lachrymans</name>
    <name type="common">Pseudomonas syringae pv. lachrymans</name>
    <dbReference type="NCBI Taxonomy" id="53707"/>
    <lineage>
        <taxon>Bacteria</taxon>
        <taxon>Pseudomonadati</taxon>
        <taxon>Pseudomonadota</taxon>
        <taxon>Gammaproteobacteria</taxon>
        <taxon>Pseudomonadales</taxon>
        <taxon>Pseudomonadaceae</taxon>
        <taxon>Pseudomonas</taxon>
        <taxon>Pseudomonas amygdali</taxon>
    </lineage>
</organism>
<evidence type="ECO:0000313" key="1">
    <source>
        <dbReference type="EMBL" id="KPX77845.1"/>
    </source>
</evidence>
<reference evidence="1 2" key="1">
    <citation type="submission" date="2015-09" db="EMBL/GenBank/DDBJ databases">
        <title>Genome announcement of multiple Pseudomonas syringae strains.</title>
        <authorList>
            <person name="Thakur S."/>
            <person name="Wang P.W."/>
            <person name="Gong Y."/>
            <person name="Weir B.S."/>
            <person name="Guttman D.S."/>
        </authorList>
    </citation>
    <scope>NUCLEOTIDE SEQUENCE [LARGE SCALE GENOMIC DNA]</scope>
    <source>
        <strain evidence="1 2">ICMP3507</strain>
    </source>
</reference>
<dbReference type="PATRIC" id="fig|53707.9.peg.3639"/>
<gene>
    <name evidence="1" type="ORF">ALO35_02508</name>
</gene>
<name>A0A0P9TS07_PSEAV</name>
<dbReference type="Proteomes" id="UP000050265">
    <property type="component" value="Unassembled WGS sequence"/>
</dbReference>
<dbReference type="EMBL" id="LJQP01000009">
    <property type="protein sequence ID" value="KPX77845.1"/>
    <property type="molecule type" value="Genomic_DNA"/>
</dbReference>
<dbReference type="AntiFam" id="ANF00095">
    <property type="entry name" value="Shadow ORF (opposite ABC transporters)"/>
</dbReference>
<protein>
    <submittedName>
        <fullName evidence="1">Uncharacterized protein</fullName>
    </submittedName>
</protein>
<evidence type="ECO:0000313" key="2">
    <source>
        <dbReference type="Proteomes" id="UP000050265"/>
    </source>
</evidence>
<comment type="caution">
    <text evidence="1">The sequence shown here is derived from an EMBL/GenBank/DDBJ whole genome shotgun (WGS) entry which is preliminary data.</text>
</comment>
<sequence length="65" mass="7449">MLRCGEDVLRCTLFDHLALLDHHQLVAQRFDDSQVMADEQIRQIVLGLQRAKQLDDLTLYGPVEG</sequence>
<proteinExistence type="predicted"/>
<dbReference type="AlphaFoldDB" id="A0A0P9TS07"/>
<accession>A0A0P9TS07</accession>